<organism evidence="3 4">
    <name type="scientific">Pelagicoccus albus</name>
    <dbReference type="NCBI Taxonomy" id="415222"/>
    <lineage>
        <taxon>Bacteria</taxon>
        <taxon>Pseudomonadati</taxon>
        <taxon>Verrucomicrobiota</taxon>
        <taxon>Opitutia</taxon>
        <taxon>Puniceicoccales</taxon>
        <taxon>Pelagicoccaceae</taxon>
        <taxon>Pelagicoccus</taxon>
    </lineage>
</organism>
<sequence>MAKGWKRVKQGIEEATGVSSKSKKRFRVRRMVAGKSFCQSYESLEEAEEALKFLTKGTKKFGKLTAKYLDVDWREYEEAKRHLPPGVSLVEAAIFYRSRNVVADRPDCFEVAVEKFLAEKRANGNVGERQIGHLESAMRELKAHWGGLSLDAVTTKIAKDVLLGMRPQRGARTIRNYFTNWKTFFLWMERQQYIDSSPLRNITTDDLPKLPPSKKNPLSVEQVRAMMLEVEENWSKWALWHALQLFAGFRISEANRFQIEWIKAEERIILLPLSFYNEESEREDYSVKTQDAWRLVDLPDNFWLWYESYKGEQTSGTIPHPNDHRWYYDLRPALLKAIGVKTWPDNARRDSFCTFHISLHQSAEKTALLLKHRSTNTLWKSYLGTMVPRNVAMDYFSIVPSTRLRELRL</sequence>
<gene>
    <name evidence="3" type="ORF">H5P27_06215</name>
</gene>
<dbReference type="RefSeq" id="WP_185659503.1">
    <property type="nucleotide sequence ID" value="NZ_CAWPOO010000006.1"/>
</dbReference>
<dbReference type="InterPro" id="IPR010998">
    <property type="entry name" value="Integrase_recombinase_N"/>
</dbReference>
<keyword evidence="1" id="KW-0238">DNA-binding</keyword>
<dbReference type="GO" id="GO:0015074">
    <property type="term" value="P:DNA integration"/>
    <property type="evidence" value="ECO:0007669"/>
    <property type="project" value="InterPro"/>
</dbReference>
<keyword evidence="4" id="KW-1185">Reference proteome</keyword>
<keyword evidence="2" id="KW-0233">DNA recombination</keyword>
<dbReference type="GO" id="GO:0003677">
    <property type="term" value="F:DNA binding"/>
    <property type="evidence" value="ECO:0007669"/>
    <property type="project" value="UniProtKB-KW"/>
</dbReference>
<evidence type="ECO:0008006" key="5">
    <source>
        <dbReference type="Google" id="ProtNLM"/>
    </source>
</evidence>
<evidence type="ECO:0000256" key="1">
    <source>
        <dbReference type="ARBA" id="ARBA00023125"/>
    </source>
</evidence>
<dbReference type="SUPFAM" id="SSF56349">
    <property type="entry name" value="DNA breaking-rejoining enzymes"/>
    <property type="match status" value="1"/>
</dbReference>
<dbReference type="GO" id="GO:0006310">
    <property type="term" value="P:DNA recombination"/>
    <property type="evidence" value="ECO:0007669"/>
    <property type="project" value="UniProtKB-KW"/>
</dbReference>
<dbReference type="EMBL" id="JACHVC010000006">
    <property type="protein sequence ID" value="MBC2605634.1"/>
    <property type="molecule type" value="Genomic_DNA"/>
</dbReference>
<reference evidence="3 4" key="1">
    <citation type="submission" date="2020-07" db="EMBL/GenBank/DDBJ databases">
        <authorList>
            <person name="Feng X."/>
        </authorList>
    </citation>
    <scope>NUCLEOTIDE SEQUENCE [LARGE SCALE GENOMIC DNA]</scope>
    <source>
        <strain evidence="3 4">JCM23202</strain>
    </source>
</reference>
<dbReference type="AlphaFoldDB" id="A0A7X1B590"/>
<dbReference type="InterPro" id="IPR011010">
    <property type="entry name" value="DNA_brk_join_enz"/>
</dbReference>
<evidence type="ECO:0000256" key="2">
    <source>
        <dbReference type="ARBA" id="ARBA00023172"/>
    </source>
</evidence>
<dbReference type="Gene3D" id="1.10.443.10">
    <property type="entry name" value="Intergrase catalytic core"/>
    <property type="match status" value="1"/>
</dbReference>
<accession>A0A7X1B590</accession>
<evidence type="ECO:0000313" key="3">
    <source>
        <dbReference type="EMBL" id="MBC2605634.1"/>
    </source>
</evidence>
<evidence type="ECO:0000313" key="4">
    <source>
        <dbReference type="Proteomes" id="UP000526501"/>
    </source>
</evidence>
<name>A0A7X1B590_9BACT</name>
<proteinExistence type="predicted"/>
<protein>
    <recommendedName>
        <fullName evidence="5">Tyr recombinase domain-containing protein</fullName>
    </recommendedName>
</protein>
<dbReference type="Proteomes" id="UP000526501">
    <property type="component" value="Unassembled WGS sequence"/>
</dbReference>
<dbReference type="InterPro" id="IPR013762">
    <property type="entry name" value="Integrase-like_cat_sf"/>
</dbReference>
<dbReference type="Gene3D" id="1.10.150.130">
    <property type="match status" value="1"/>
</dbReference>
<comment type="caution">
    <text evidence="3">The sequence shown here is derived from an EMBL/GenBank/DDBJ whole genome shotgun (WGS) entry which is preliminary data.</text>
</comment>